<dbReference type="AlphaFoldDB" id="A0ABD2M329"/>
<feature type="coiled-coil region" evidence="1">
    <location>
        <begin position="38"/>
        <end position="65"/>
    </location>
</feature>
<evidence type="ECO:0000259" key="3">
    <source>
        <dbReference type="Pfam" id="PF12781"/>
    </source>
</evidence>
<gene>
    <name evidence="4" type="ORF">niasHT_002054</name>
</gene>
<feature type="chain" id="PRO_5044849642" description="Dynein heavy chain ATP-binding dynein motor region domain-containing protein" evidence="2">
    <location>
        <begin position="21"/>
        <end position="126"/>
    </location>
</feature>
<proteinExistence type="predicted"/>
<evidence type="ECO:0000313" key="4">
    <source>
        <dbReference type="EMBL" id="KAL3121826.1"/>
    </source>
</evidence>
<dbReference type="Gene3D" id="6.10.140.1060">
    <property type="match status" value="1"/>
</dbReference>
<organism evidence="4 5">
    <name type="scientific">Heterodera trifolii</name>
    <dbReference type="NCBI Taxonomy" id="157864"/>
    <lineage>
        <taxon>Eukaryota</taxon>
        <taxon>Metazoa</taxon>
        <taxon>Ecdysozoa</taxon>
        <taxon>Nematoda</taxon>
        <taxon>Chromadorea</taxon>
        <taxon>Rhabditida</taxon>
        <taxon>Tylenchina</taxon>
        <taxon>Tylenchomorpha</taxon>
        <taxon>Tylenchoidea</taxon>
        <taxon>Heteroderidae</taxon>
        <taxon>Heteroderinae</taxon>
        <taxon>Heterodera</taxon>
    </lineage>
</organism>
<feature type="domain" description="Dynein heavy chain ATP-binding dynein motor region" evidence="3">
    <location>
        <begin position="28"/>
        <end position="96"/>
    </location>
</feature>
<comment type="caution">
    <text evidence="4">The sequence shown here is derived from an EMBL/GenBank/DDBJ whole genome shotgun (WGS) entry which is preliminary data.</text>
</comment>
<keyword evidence="2" id="KW-0732">Signal</keyword>
<feature type="signal peptide" evidence="2">
    <location>
        <begin position="1"/>
        <end position="20"/>
    </location>
</feature>
<evidence type="ECO:0000313" key="5">
    <source>
        <dbReference type="Proteomes" id="UP001620626"/>
    </source>
</evidence>
<reference evidence="4 5" key="1">
    <citation type="submission" date="2024-10" db="EMBL/GenBank/DDBJ databases">
        <authorList>
            <person name="Kim D."/>
        </authorList>
    </citation>
    <scope>NUCLEOTIDE SEQUENCE [LARGE SCALE GENOMIC DNA]</scope>
    <source>
        <strain evidence="4">BH-2024</strain>
    </source>
</reference>
<keyword evidence="5" id="KW-1185">Reference proteome</keyword>
<dbReference type="Pfam" id="PF12781">
    <property type="entry name" value="AAA_9"/>
    <property type="match status" value="1"/>
</dbReference>
<dbReference type="InterPro" id="IPR035706">
    <property type="entry name" value="AAA_9"/>
</dbReference>
<dbReference type="Proteomes" id="UP001620626">
    <property type="component" value="Unassembled WGS sequence"/>
</dbReference>
<sequence length="126" mass="13941">MSITIWLLTLVPWSPRSISPSLISAWPQFLLLPIEMEKPELEQSSAQLSSQMEALKLEMANLEQVLPEQLAVSYGSLLDKTALLESLNESKEKVARVRTLSLISISGFISFFASGSIRFATPSDTN</sequence>
<protein>
    <recommendedName>
        <fullName evidence="3">Dynein heavy chain ATP-binding dynein motor region domain-containing protein</fullName>
    </recommendedName>
</protein>
<evidence type="ECO:0000256" key="1">
    <source>
        <dbReference type="SAM" id="Coils"/>
    </source>
</evidence>
<accession>A0ABD2M329</accession>
<dbReference type="EMBL" id="JBICBT010000177">
    <property type="protein sequence ID" value="KAL3121826.1"/>
    <property type="molecule type" value="Genomic_DNA"/>
</dbReference>
<keyword evidence="1" id="KW-0175">Coiled coil</keyword>
<evidence type="ECO:0000256" key="2">
    <source>
        <dbReference type="SAM" id="SignalP"/>
    </source>
</evidence>
<name>A0ABD2M329_9BILA</name>